<gene>
    <name evidence="3" type="ORF">H4317_04480</name>
</gene>
<evidence type="ECO:0000313" key="4">
    <source>
        <dbReference type="Proteomes" id="UP000515489"/>
    </source>
</evidence>
<dbReference type="Proteomes" id="UP000515489">
    <property type="component" value="Chromosome"/>
</dbReference>
<organism evidence="3 4">
    <name type="scientific">Hymenobacter sediminicola</name>
    <dbReference type="NCBI Taxonomy" id="2761579"/>
    <lineage>
        <taxon>Bacteria</taxon>
        <taxon>Pseudomonadati</taxon>
        <taxon>Bacteroidota</taxon>
        <taxon>Cytophagia</taxon>
        <taxon>Cytophagales</taxon>
        <taxon>Hymenobacteraceae</taxon>
        <taxon>Hymenobacter</taxon>
    </lineage>
</organism>
<dbReference type="RefSeq" id="WP_185888953.1">
    <property type="nucleotide sequence ID" value="NZ_CP060202.1"/>
</dbReference>
<name>A0A7G7W9M8_9BACT</name>
<keyword evidence="2" id="KW-0732">Signal</keyword>
<reference evidence="3 4" key="1">
    <citation type="submission" date="2020-08" db="EMBL/GenBank/DDBJ databases">
        <title>Hymenobacter sp. S2-20-2 genome sequencing.</title>
        <authorList>
            <person name="Jin L."/>
        </authorList>
    </citation>
    <scope>NUCLEOTIDE SEQUENCE [LARGE SCALE GENOMIC DNA]</scope>
    <source>
        <strain evidence="3 4">S2-20-2</strain>
    </source>
</reference>
<dbReference type="EMBL" id="CP060202">
    <property type="protein sequence ID" value="QNH63071.1"/>
    <property type="molecule type" value="Genomic_DNA"/>
</dbReference>
<protein>
    <submittedName>
        <fullName evidence="3">Uncharacterized protein</fullName>
    </submittedName>
</protein>
<feature type="chain" id="PRO_5028982759" evidence="2">
    <location>
        <begin position="21"/>
        <end position="143"/>
    </location>
</feature>
<feature type="signal peptide" evidence="2">
    <location>
        <begin position="1"/>
        <end position="20"/>
    </location>
</feature>
<feature type="region of interest" description="Disordered" evidence="1">
    <location>
        <begin position="68"/>
        <end position="143"/>
    </location>
</feature>
<feature type="compositionally biased region" description="Basic residues" evidence="1">
    <location>
        <begin position="107"/>
        <end position="143"/>
    </location>
</feature>
<accession>A0A7G7W9M8</accession>
<dbReference type="KEGG" id="hsk:H4317_04480"/>
<feature type="compositionally biased region" description="Low complexity" evidence="1">
    <location>
        <begin position="94"/>
        <end position="103"/>
    </location>
</feature>
<proteinExistence type="predicted"/>
<keyword evidence="4" id="KW-1185">Reference proteome</keyword>
<feature type="compositionally biased region" description="Basic and acidic residues" evidence="1">
    <location>
        <begin position="36"/>
        <end position="48"/>
    </location>
</feature>
<evidence type="ECO:0000256" key="2">
    <source>
        <dbReference type="SAM" id="SignalP"/>
    </source>
</evidence>
<dbReference type="AlphaFoldDB" id="A0A7G7W9M8"/>
<evidence type="ECO:0000256" key="1">
    <source>
        <dbReference type="SAM" id="MobiDB-lite"/>
    </source>
</evidence>
<evidence type="ECO:0000313" key="3">
    <source>
        <dbReference type="EMBL" id="QNH63071.1"/>
    </source>
</evidence>
<sequence length="143" mass="15369">MKRIIIMFTGLLLSSASVLAQGDKTTTSVTPTTLPGEEKLSAQERAERDFLMPARRKQAAILKAAAREEAATQTETDVSAYHAEAAPEPKVLEAAKSSAATAAPRHVASHSRRRSTASKKKVVHKSSATGKRKTATKSSSRRR</sequence>
<feature type="region of interest" description="Disordered" evidence="1">
    <location>
        <begin position="25"/>
        <end position="48"/>
    </location>
</feature>